<dbReference type="InterPro" id="IPR008271">
    <property type="entry name" value="Ser/Thr_kinase_AS"/>
</dbReference>
<keyword evidence="27" id="KW-1185">Reference proteome</keyword>
<keyword evidence="8" id="KW-0433">Leucine-rich repeat</keyword>
<organism evidence="26 27">
    <name type="scientific">Brassica napus</name>
    <name type="common">Rape</name>
    <dbReference type="NCBI Taxonomy" id="3708"/>
    <lineage>
        <taxon>Eukaryota</taxon>
        <taxon>Viridiplantae</taxon>
        <taxon>Streptophyta</taxon>
        <taxon>Embryophyta</taxon>
        <taxon>Tracheophyta</taxon>
        <taxon>Spermatophyta</taxon>
        <taxon>Magnoliopsida</taxon>
        <taxon>eudicotyledons</taxon>
        <taxon>Gunneridae</taxon>
        <taxon>Pentapetalae</taxon>
        <taxon>rosids</taxon>
        <taxon>malvids</taxon>
        <taxon>Brassicales</taxon>
        <taxon>Brassicaceae</taxon>
        <taxon>Brassiceae</taxon>
        <taxon>Brassica</taxon>
    </lineage>
</organism>
<feature type="signal peptide" evidence="24">
    <location>
        <begin position="1"/>
        <end position="21"/>
    </location>
</feature>
<dbReference type="STRING" id="3708.A0A078JD39"/>
<evidence type="ECO:0000256" key="13">
    <source>
        <dbReference type="ARBA" id="ARBA00022741"/>
    </source>
</evidence>
<dbReference type="SMART" id="SM00220">
    <property type="entry name" value="S_TKc"/>
    <property type="match status" value="1"/>
</dbReference>
<evidence type="ECO:0000256" key="17">
    <source>
        <dbReference type="ARBA" id="ARBA00022989"/>
    </source>
</evidence>
<dbReference type="InterPro" id="IPR011009">
    <property type="entry name" value="Kinase-like_dom_sf"/>
</dbReference>
<keyword evidence="7" id="KW-0341">Growth regulation</keyword>
<evidence type="ECO:0000256" key="8">
    <source>
        <dbReference type="ARBA" id="ARBA00022614"/>
    </source>
</evidence>
<keyword evidence="9" id="KW-0808">Transferase</keyword>
<dbReference type="GO" id="GO:0004674">
    <property type="term" value="F:protein serine/threonine kinase activity"/>
    <property type="evidence" value="ECO:0007669"/>
    <property type="project" value="UniProtKB-KW"/>
</dbReference>
<evidence type="ECO:0000256" key="11">
    <source>
        <dbReference type="ARBA" id="ARBA00022729"/>
    </source>
</evidence>
<dbReference type="GO" id="GO:0051606">
    <property type="term" value="P:detection of stimulus"/>
    <property type="evidence" value="ECO:0007669"/>
    <property type="project" value="UniProtKB-ARBA"/>
</dbReference>
<dbReference type="FunFam" id="3.80.10.10:FF:000470">
    <property type="entry name" value="LRR receptor-like serine/threonine-protein kinase RPK2"/>
    <property type="match status" value="1"/>
</dbReference>
<keyword evidence="15" id="KW-0221">Differentiation</keyword>
<keyword evidence="18 23" id="KW-0472">Membrane</keyword>
<dbReference type="AlphaFoldDB" id="A0A078JD39"/>
<comment type="similarity">
    <text evidence="2">Belongs to the protein kinase superfamily. Ser/Thr protein kinase family.</text>
</comment>
<keyword evidence="10 23" id="KW-0812">Transmembrane</keyword>
<evidence type="ECO:0000256" key="2">
    <source>
        <dbReference type="ARBA" id="ARBA00008684"/>
    </source>
</evidence>
<evidence type="ECO:0000256" key="24">
    <source>
        <dbReference type="SAM" id="SignalP"/>
    </source>
</evidence>
<gene>
    <name evidence="26" type="primary">BnaCnng39750D</name>
    <name evidence="26" type="ORF">GSBRNA2T00036117001</name>
</gene>
<comment type="subcellular location">
    <subcellularLocation>
        <location evidence="1">Cell membrane</location>
        <topology evidence="1">Single-pass type I membrane protein</topology>
    </subcellularLocation>
</comment>
<name>A0A078JD39_BRANA</name>
<keyword evidence="19" id="KW-0675">Receptor</keyword>
<dbReference type="Pfam" id="PF00069">
    <property type="entry name" value="Pkinase"/>
    <property type="match status" value="1"/>
</dbReference>
<accession>A0A078JD39</accession>
<feature type="chain" id="PRO_5001739199" description="non-specific serine/threonine protein kinase" evidence="24">
    <location>
        <begin position="22"/>
        <end position="871"/>
    </location>
</feature>
<dbReference type="GO" id="GO:0016020">
    <property type="term" value="C:membrane"/>
    <property type="evidence" value="ECO:0000318"/>
    <property type="project" value="GO_Central"/>
</dbReference>
<dbReference type="GO" id="GO:0033612">
    <property type="term" value="F:receptor serine/threonine kinase binding"/>
    <property type="evidence" value="ECO:0000318"/>
    <property type="project" value="GO_Central"/>
</dbReference>
<dbReference type="PANTHER" id="PTHR48053">
    <property type="entry name" value="LEUCINE RICH REPEAT FAMILY PROTEIN, EXPRESSED"/>
    <property type="match status" value="1"/>
</dbReference>
<evidence type="ECO:0000259" key="25">
    <source>
        <dbReference type="PROSITE" id="PS50011"/>
    </source>
</evidence>
<dbReference type="GO" id="GO:0030154">
    <property type="term" value="P:cell differentiation"/>
    <property type="evidence" value="ECO:0007669"/>
    <property type="project" value="UniProtKB-KW"/>
</dbReference>
<keyword evidence="5" id="KW-1003">Cell membrane</keyword>
<dbReference type="EMBL" id="LK034121">
    <property type="protein sequence ID" value="CDY62258.1"/>
    <property type="molecule type" value="Genomic_DNA"/>
</dbReference>
<dbReference type="SUPFAM" id="SSF52058">
    <property type="entry name" value="L domain-like"/>
    <property type="match status" value="2"/>
</dbReference>
<sequence length="871" mass="96582">MADKIFTFFLLLSSFSPLLCSSSSSSLNLSLIRQANVLVSLKKSFDSYDPSLDSWNLPNFKSLCSWTGVSCDNLNQSITRLDISNHNIFGTLSPEIRKLSSLEVLNISNNAFEGELKPLEFGQMSQLATLDAYNNNFNGSLPLSLTKLTKLGYLNLGGNYFNGEIPRSYGDFLRLKHLDLSGNDLSGRIPDELGNITTLEKLYLGYDNDFHGIPKGLGSLINLVLLDLANCSLRGSVPSELGHLKNLEVLFLQINELTGSIPRELGNMTNLKTLDLSYNSLQGEIPLELSGLQKLQVFNLFFNRLHGEIHEFVSHFPDLEILKLWHNNFTGKIPKKLGSNERSSNLSQINLSNNRLSGPIPGSVKNLRSLQILLLGSNRFTGQIPGEIGRLKGLLKIDMSMNSLSGKVPPEFGECQSLTYLDLSHNQLSGQIPVQISQIRMLTYLNVSWNSLNQSLPVELGYLKSLTSADFSHNNFSGPVQPTLGQFSYFNNTSFLGNPFLCGYSSNPCNGSQNQSQSQLLNQKNANSHGENSSKFKMLLGLGLLGFFLMFIVLALVNNWRMRRNSPNLWKLIGFQKLGFGSEHVLECVKENNVIGKGGAGIVYKGLMPNGEEVAVKKLLTVSKGSSHDNGLSAEIQTLGRIRHRNIVRLIAFCSNKDVNLLVYEYMPNGSLGEALHGKAGVFLKWETRLQIALEAAKGLCYLHHDCSPLIIHRDVKSNNILLGPEFEAHVADFGLAKFMMQDNGASQCMSSVVGSYGYIAPEYGYTLRIDEKSDVYSFGVVLLELITGRRPLDKFGEEGIDIVQWSMIQTNCNRQGVVKIIDQRLSNVPLGEAMELFFVAMSCVQEHSVERPTMREVVQMISQAKHPNTI</sequence>
<evidence type="ECO:0000256" key="23">
    <source>
        <dbReference type="SAM" id="Phobius"/>
    </source>
</evidence>
<dbReference type="Proteomes" id="UP000028999">
    <property type="component" value="Unassembled WGS sequence"/>
</dbReference>
<evidence type="ECO:0000256" key="7">
    <source>
        <dbReference type="ARBA" id="ARBA00022604"/>
    </source>
</evidence>
<keyword evidence="14" id="KW-0418">Kinase</keyword>
<evidence type="ECO:0000256" key="16">
    <source>
        <dbReference type="ARBA" id="ARBA00022840"/>
    </source>
</evidence>
<evidence type="ECO:0000256" key="3">
    <source>
        <dbReference type="ARBA" id="ARBA00009592"/>
    </source>
</evidence>
<evidence type="ECO:0000256" key="10">
    <source>
        <dbReference type="ARBA" id="ARBA00022692"/>
    </source>
</evidence>
<dbReference type="GO" id="GO:0005524">
    <property type="term" value="F:ATP binding"/>
    <property type="evidence" value="ECO:0007669"/>
    <property type="project" value="UniProtKB-KW"/>
</dbReference>
<evidence type="ECO:0000256" key="6">
    <source>
        <dbReference type="ARBA" id="ARBA00022527"/>
    </source>
</evidence>
<dbReference type="InterPro" id="IPR001611">
    <property type="entry name" value="Leu-rich_rpt"/>
</dbReference>
<dbReference type="GO" id="GO:0005886">
    <property type="term" value="C:plasma membrane"/>
    <property type="evidence" value="ECO:0007669"/>
    <property type="project" value="UniProtKB-SubCell"/>
</dbReference>
<dbReference type="InterPro" id="IPR013210">
    <property type="entry name" value="LRR_N_plant-typ"/>
</dbReference>
<comment type="catalytic activity">
    <reaction evidence="22">
        <text>L-seryl-[protein] + ATP = O-phospho-L-seryl-[protein] + ADP + H(+)</text>
        <dbReference type="Rhea" id="RHEA:17989"/>
        <dbReference type="Rhea" id="RHEA-COMP:9863"/>
        <dbReference type="Rhea" id="RHEA-COMP:11604"/>
        <dbReference type="ChEBI" id="CHEBI:15378"/>
        <dbReference type="ChEBI" id="CHEBI:29999"/>
        <dbReference type="ChEBI" id="CHEBI:30616"/>
        <dbReference type="ChEBI" id="CHEBI:83421"/>
        <dbReference type="ChEBI" id="CHEBI:456216"/>
        <dbReference type="EC" id="2.7.11.1"/>
    </reaction>
    <physiologicalReaction direction="left-to-right" evidence="22">
        <dbReference type="Rhea" id="RHEA:17990"/>
    </physiologicalReaction>
</comment>
<dbReference type="FunFam" id="3.80.10.10:FF:000275">
    <property type="entry name" value="Leucine-rich repeat receptor-like protein kinase"/>
    <property type="match status" value="1"/>
</dbReference>
<evidence type="ECO:0000256" key="12">
    <source>
        <dbReference type="ARBA" id="ARBA00022737"/>
    </source>
</evidence>
<evidence type="ECO:0000256" key="19">
    <source>
        <dbReference type="ARBA" id="ARBA00023170"/>
    </source>
</evidence>
<protein>
    <recommendedName>
        <fullName evidence="4">non-specific serine/threonine protein kinase</fullName>
        <ecNumber evidence="4">2.7.11.1</ecNumber>
    </recommendedName>
</protein>
<evidence type="ECO:0000256" key="22">
    <source>
        <dbReference type="ARBA" id="ARBA00048977"/>
    </source>
</evidence>
<evidence type="ECO:0000256" key="4">
    <source>
        <dbReference type="ARBA" id="ARBA00012513"/>
    </source>
</evidence>
<dbReference type="FunFam" id="3.30.200.20:FF:000292">
    <property type="entry name" value="Leucine-rich repeat receptor-like serine/threonine-protein kinase BAM1"/>
    <property type="match status" value="1"/>
</dbReference>
<evidence type="ECO:0000256" key="18">
    <source>
        <dbReference type="ARBA" id="ARBA00023136"/>
    </source>
</evidence>
<dbReference type="Pfam" id="PF00560">
    <property type="entry name" value="LRR_1"/>
    <property type="match status" value="2"/>
</dbReference>
<evidence type="ECO:0000256" key="21">
    <source>
        <dbReference type="ARBA" id="ARBA00048659"/>
    </source>
</evidence>
<dbReference type="EC" id="2.7.11.1" evidence="4"/>
<dbReference type="Pfam" id="PF23598">
    <property type="entry name" value="LRR_14"/>
    <property type="match status" value="1"/>
</dbReference>
<keyword evidence="13" id="KW-0547">Nucleotide-binding</keyword>
<dbReference type="InterPro" id="IPR055414">
    <property type="entry name" value="LRR_R13L4/SHOC2-like"/>
</dbReference>
<dbReference type="InterPro" id="IPR000719">
    <property type="entry name" value="Prot_kinase_dom"/>
</dbReference>
<comment type="catalytic activity">
    <reaction evidence="21">
        <text>L-threonyl-[protein] + ATP = O-phospho-L-threonyl-[protein] + ADP + H(+)</text>
        <dbReference type="Rhea" id="RHEA:46608"/>
        <dbReference type="Rhea" id="RHEA-COMP:11060"/>
        <dbReference type="Rhea" id="RHEA-COMP:11605"/>
        <dbReference type="ChEBI" id="CHEBI:15378"/>
        <dbReference type="ChEBI" id="CHEBI:30013"/>
        <dbReference type="ChEBI" id="CHEBI:30616"/>
        <dbReference type="ChEBI" id="CHEBI:61977"/>
        <dbReference type="ChEBI" id="CHEBI:456216"/>
        <dbReference type="EC" id="2.7.11.1"/>
    </reaction>
    <physiologicalReaction direction="left-to-right" evidence="21">
        <dbReference type="Rhea" id="RHEA:46609"/>
    </physiologicalReaction>
</comment>
<dbReference type="PROSITE" id="PS51450">
    <property type="entry name" value="LRR"/>
    <property type="match status" value="1"/>
</dbReference>
<evidence type="ECO:0000256" key="15">
    <source>
        <dbReference type="ARBA" id="ARBA00022782"/>
    </source>
</evidence>
<evidence type="ECO:0000256" key="1">
    <source>
        <dbReference type="ARBA" id="ARBA00004251"/>
    </source>
</evidence>
<evidence type="ECO:0000256" key="14">
    <source>
        <dbReference type="ARBA" id="ARBA00022777"/>
    </source>
</evidence>
<evidence type="ECO:0000256" key="20">
    <source>
        <dbReference type="ARBA" id="ARBA00023180"/>
    </source>
</evidence>
<dbReference type="InterPro" id="IPR003591">
    <property type="entry name" value="Leu-rich_rpt_typical-subtyp"/>
</dbReference>
<comment type="similarity">
    <text evidence="3">Belongs to the RLP family.</text>
</comment>
<evidence type="ECO:0000313" key="26">
    <source>
        <dbReference type="EMBL" id="CDY62258.1"/>
    </source>
</evidence>
<evidence type="ECO:0000256" key="5">
    <source>
        <dbReference type="ARBA" id="ARBA00022475"/>
    </source>
</evidence>
<feature type="transmembrane region" description="Helical" evidence="23">
    <location>
        <begin position="538"/>
        <end position="557"/>
    </location>
</feature>
<dbReference type="InterPro" id="IPR051716">
    <property type="entry name" value="Plant_RL_S/T_kinase"/>
</dbReference>
<evidence type="ECO:0000313" key="27">
    <source>
        <dbReference type="Proteomes" id="UP000028999"/>
    </source>
</evidence>
<dbReference type="PaxDb" id="3708-A0A078JD39"/>
<evidence type="ECO:0000256" key="9">
    <source>
        <dbReference type="ARBA" id="ARBA00022679"/>
    </source>
</evidence>
<dbReference type="Pfam" id="PF08263">
    <property type="entry name" value="LRRNT_2"/>
    <property type="match status" value="1"/>
</dbReference>
<dbReference type="SUPFAM" id="SSF56112">
    <property type="entry name" value="Protein kinase-like (PK-like)"/>
    <property type="match status" value="1"/>
</dbReference>
<proteinExistence type="inferred from homology"/>
<keyword evidence="17 23" id="KW-1133">Transmembrane helix</keyword>
<keyword evidence="16" id="KW-0067">ATP-binding</keyword>
<dbReference type="FunFam" id="1.10.510.10:FF:000201">
    <property type="entry name" value="Leucine-rich repeat receptor-like serine/threonine-protein kinase"/>
    <property type="match status" value="1"/>
</dbReference>
<feature type="domain" description="Protein kinase" evidence="25">
    <location>
        <begin position="589"/>
        <end position="870"/>
    </location>
</feature>
<dbReference type="PRINTS" id="PR00019">
    <property type="entry name" value="LEURICHRPT"/>
</dbReference>
<dbReference type="PROSITE" id="PS50011">
    <property type="entry name" value="PROTEIN_KINASE_DOM"/>
    <property type="match status" value="1"/>
</dbReference>
<keyword evidence="12" id="KW-0677">Repeat</keyword>
<dbReference type="PROSITE" id="PS00108">
    <property type="entry name" value="PROTEIN_KINASE_ST"/>
    <property type="match status" value="1"/>
</dbReference>
<dbReference type="FunFam" id="3.80.10.10:FF:000095">
    <property type="entry name" value="LRR receptor-like serine/threonine-protein kinase GSO1"/>
    <property type="match status" value="1"/>
</dbReference>
<keyword evidence="20" id="KW-0325">Glycoprotein</keyword>
<reference evidence="26 27" key="1">
    <citation type="journal article" date="2014" name="Science">
        <title>Plant genetics. Early allopolyploid evolution in the post-Neolithic Brassica napus oilseed genome.</title>
        <authorList>
            <person name="Chalhoub B."/>
            <person name="Denoeud F."/>
            <person name="Liu S."/>
            <person name="Parkin I.A."/>
            <person name="Tang H."/>
            <person name="Wang X."/>
            <person name="Chiquet J."/>
            <person name="Belcram H."/>
            <person name="Tong C."/>
            <person name="Samans B."/>
            <person name="Correa M."/>
            <person name="Da Silva C."/>
            <person name="Just J."/>
            <person name="Falentin C."/>
            <person name="Koh C.S."/>
            <person name="Le Clainche I."/>
            <person name="Bernard M."/>
            <person name="Bento P."/>
            <person name="Noel B."/>
            <person name="Labadie K."/>
            <person name="Alberti A."/>
            <person name="Charles M."/>
            <person name="Arnaud D."/>
            <person name="Guo H."/>
            <person name="Daviaud C."/>
            <person name="Alamery S."/>
            <person name="Jabbari K."/>
            <person name="Zhao M."/>
            <person name="Edger P.P."/>
            <person name="Chelaifa H."/>
            <person name="Tack D."/>
            <person name="Lassalle G."/>
            <person name="Mestiri I."/>
            <person name="Schnel N."/>
            <person name="Le Paslier M.C."/>
            <person name="Fan G."/>
            <person name="Renault V."/>
            <person name="Bayer P.E."/>
            <person name="Golicz A.A."/>
            <person name="Manoli S."/>
            <person name="Lee T.H."/>
            <person name="Thi V.H."/>
            <person name="Chalabi S."/>
            <person name="Hu Q."/>
            <person name="Fan C."/>
            <person name="Tollenaere R."/>
            <person name="Lu Y."/>
            <person name="Battail C."/>
            <person name="Shen J."/>
            <person name="Sidebottom C.H."/>
            <person name="Wang X."/>
            <person name="Canaguier A."/>
            <person name="Chauveau A."/>
            <person name="Berard A."/>
            <person name="Deniot G."/>
            <person name="Guan M."/>
            <person name="Liu Z."/>
            <person name="Sun F."/>
            <person name="Lim Y.P."/>
            <person name="Lyons E."/>
            <person name="Town C.D."/>
            <person name="Bancroft I."/>
            <person name="Wang X."/>
            <person name="Meng J."/>
            <person name="Ma J."/>
            <person name="Pires J.C."/>
            <person name="King G.J."/>
            <person name="Brunel D."/>
            <person name="Delourme R."/>
            <person name="Renard M."/>
            <person name="Aury J.M."/>
            <person name="Adams K.L."/>
            <person name="Batley J."/>
            <person name="Snowdon R.J."/>
            <person name="Tost J."/>
            <person name="Edwards D."/>
            <person name="Zhou Y."/>
            <person name="Hua W."/>
            <person name="Sharpe A.G."/>
            <person name="Paterson A.H."/>
            <person name="Guan C."/>
            <person name="Wincker P."/>
        </authorList>
    </citation>
    <scope>NUCLEOTIDE SEQUENCE [LARGE SCALE GENOMIC DNA]</scope>
    <source>
        <strain evidence="27">cv. Darmor-bzh</strain>
    </source>
</reference>
<dbReference type="PANTHER" id="PTHR48053:SF43">
    <property type="entry name" value="LEUCINE-RICH REPEAT RECEPTOR-LIKE SERINE_THREONINE-PROTEIN KINASE BAM3"/>
    <property type="match status" value="1"/>
</dbReference>
<dbReference type="InterPro" id="IPR032675">
    <property type="entry name" value="LRR_dom_sf"/>
</dbReference>
<keyword evidence="11 24" id="KW-0732">Signal</keyword>
<dbReference type="Gramene" id="CDY62258">
    <property type="protein sequence ID" value="CDY62258"/>
    <property type="gene ID" value="GSBRNA2T00036117001"/>
</dbReference>
<dbReference type="Gene3D" id="3.80.10.10">
    <property type="entry name" value="Ribonuclease Inhibitor"/>
    <property type="match status" value="4"/>
</dbReference>
<keyword evidence="6" id="KW-0723">Serine/threonine-protein kinase</keyword>
<dbReference type="Gene3D" id="3.30.200.20">
    <property type="entry name" value="Phosphorylase Kinase, domain 1"/>
    <property type="match status" value="1"/>
</dbReference>
<dbReference type="Gene3D" id="1.10.510.10">
    <property type="entry name" value="Transferase(Phosphotransferase) domain 1"/>
    <property type="match status" value="1"/>
</dbReference>
<dbReference type="SMART" id="SM00369">
    <property type="entry name" value="LRR_TYP"/>
    <property type="match status" value="7"/>
</dbReference>